<dbReference type="Gene3D" id="3.40.50.150">
    <property type="entry name" value="Vaccinia Virus protein VP39"/>
    <property type="match status" value="1"/>
</dbReference>
<dbReference type="GO" id="GO:0008757">
    <property type="term" value="F:S-adenosylmethionine-dependent methyltransferase activity"/>
    <property type="evidence" value="ECO:0007669"/>
    <property type="project" value="InterPro"/>
</dbReference>
<accession>A0A1Q2CMQ2</accession>
<reference evidence="6" key="1">
    <citation type="submission" date="2017-02" db="EMBL/GenBank/DDBJ databases">
        <title>Tessaracoccus aquaemaris sp. nov., isolated from the intestine of a Korean rockfish, Sebastes schlegelii, in a marine aquaculture pond.</title>
        <authorList>
            <person name="Tak E.J."/>
            <person name="Bae J.-W."/>
        </authorList>
    </citation>
    <scope>NUCLEOTIDE SEQUENCE [LARGE SCALE GENOMIC DNA]</scope>
    <source>
        <strain evidence="6">NSG39</strain>
    </source>
</reference>
<dbReference type="PANTHER" id="PTHR44942:SF4">
    <property type="entry name" value="METHYLTRANSFERASE TYPE 11 DOMAIN-CONTAINING PROTEIN"/>
    <property type="match status" value="1"/>
</dbReference>
<evidence type="ECO:0000256" key="1">
    <source>
        <dbReference type="ARBA" id="ARBA00008361"/>
    </source>
</evidence>
<dbReference type="STRING" id="1332264.BW730_07670"/>
<evidence type="ECO:0000259" key="4">
    <source>
        <dbReference type="Pfam" id="PF08241"/>
    </source>
</evidence>
<dbReference type="Pfam" id="PF08241">
    <property type="entry name" value="Methyltransf_11"/>
    <property type="match status" value="1"/>
</dbReference>
<organism evidence="5 6">
    <name type="scientific">Tessaracoccus aquimaris</name>
    <dbReference type="NCBI Taxonomy" id="1332264"/>
    <lineage>
        <taxon>Bacteria</taxon>
        <taxon>Bacillati</taxon>
        <taxon>Actinomycetota</taxon>
        <taxon>Actinomycetes</taxon>
        <taxon>Propionibacteriales</taxon>
        <taxon>Propionibacteriaceae</taxon>
        <taxon>Tessaracoccus</taxon>
    </lineage>
</organism>
<gene>
    <name evidence="5" type="ORF">BW730_07670</name>
</gene>
<dbReference type="Proteomes" id="UP000188145">
    <property type="component" value="Chromosome"/>
</dbReference>
<dbReference type="EMBL" id="CP019606">
    <property type="protein sequence ID" value="AQP47397.1"/>
    <property type="molecule type" value="Genomic_DNA"/>
</dbReference>
<protein>
    <recommendedName>
        <fullName evidence="4">Methyltransferase type 11 domain-containing protein</fullName>
    </recommendedName>
</protein>
<feature type="domain" description="Methyltransferase type 11" evidence="4">
    <location>
        <begin position="44"/>
        <end position="133"/>
    </location>
</feature>
<evidence type="ECO:0000313" key="6">
    <source>
        <dbReference type="Proteomes" id="UP000188145"/>
    </source>
</evidence>
<dbReference type="RefSeq" id="WP_077685725.1">
    <property type="nucleotide sequence ID" value="NZ_CP019606.1"/>
</dbReference>
<dbReference type="KEGG" id="tes:BW730_07670"/>
<dbReference type="AlphaFoldDB" id="A0A1Q2CMQ2"/>
<dbReference type="InterPro" id="IPR013216">
    <property type="entry name" value="Methyltransf_11"/>
</dbReference>
<evidence type="ECO:0000256" key="3">
    <source>
        <dbReference type="ARBA" id="ARBA00022679"/>
    </source>
</evidence>
<dbReference type="InterPro" id="IPR029063">
    <property type="entry name" value="SAM-dependent_MTases_sf"/>
</dbReference>
<dbReference type="InterPro" id="IPR051052">
    <property type="entry name" value="Diverse_substrate_MTase"/>
</dbReference>
<proteinExistence type="inferred from homology"/>
<evidence type="ECO:0000313" key="5">
    <source>
        <dbReference type="EMBL" id="AQP47397.1"/>
    </source>
</evidence>
<sequence length="243" mass="26655">MTTDNRRERADSFKTIGDQYHRLRPPFPDEVVDWMLPDGAVDVLDLGAGTGRLTDSLVARGLAVTAVDPSTSMLGVLRERLPEVRAVEATAESTGLPSGSFDAILVAQAWHWMDPAAASAEAARLLRPGGTLALVWNMHVPSAGWQEEFEAIQDALRGTALLGEGRPDVREPLGACQELIFRWSREVPAEDYLRIRTTHSPFMVADDATKADRLARWRALLDANAGDTVTEGYTTQAWRFTLG</sequence>
<evidence type="ECO:0000256" key="2">
    <source>
        <dbReference type="ARBA" id="ARBA00022603"/>
    </source>
</evidence>
<dbReference type="CDD" id="cd02440">
    <property type="entry name" value="AdoMet_MTases"/>
    <property type="match status" value="1"/>
</dbReference>
<keyword evidence="2" id="KW-0489">Methyltransferase</keyword>
<keyword evidence="3" id="KW-0808">Transferase</keyword>
<comment type="similarity">
    <text evidence="1">Belongs to the methyltransferase superfamily.</text>
</comment>
<keyword evidence="6" id="KW-1185">Reference proteome</keyword>
<dbReference type="PANTHER" id="PTHR44942">
    <property type="entry name" value="METHYLTRANSF_11 DOMAIN-CONTAINING PROTEIN"/>
    <property type="match status" value="1"/>
</dbReference>
<dbReference type="SUPFAM" id="SSF53335">
    <property type="entry name" value="S-adenosyl-L-methionine-dependent methyltransferases"/>
    <property type="match status" value="1"/>
</dbReference>
<dbReference type="OrthoDB" id="9797252at2"/>
<dbReference type="GO" id="GO:0032259">
    <property type="term" value="P:methylation"/>
    <property type="evidence" value="ECO:0007669"/>
    <property type="project" value="UniProtKB-KW"/>
</dbReference>
<name>A0A1Q2CMQ2_9ACTN</name>